<protein>
    <submittedName>
        <fullName evidence="1">Uncharacterized protein</fullName>
    </submittedName>
</protein>
<dbReference type="EMBL" id="MPDP01000322">
    <property type="protein sequence ID" value="KAK1445465.1"/>
    <property type="molecule type" value="Genomic_DNA"/>
</dbReference>
<dbReference type="Proteomes" id="UP001239213">
    <property type="component" value="Unassembled WGS sequence"/>
</dbReference>
<accession>A0AAI9TWR4</accession>
<proteinExistence type="predicted"/>
<evidence type="ECO:0000313" key="1">
    <source>
        <dbReference type="EMBL" id="KAK1445465.1"/>
    </source>
</evidence>
<name>A0AAI9TWR4_9PEZI</name>
<gene>
    <name evidence="1" type="ORF">CCUS01_12512</name>
</gene>
<reference evidence="1" key="1">
    <citation type="submission" date="2016-11" db="EMBL/GenBank/DDBJ databases">
        <title>The genome sequence of Colletotrichum cuscutae.</title>
        <authorList>
            <person name="Baroncelli R."/>
        </authorList>
    </citation>
    <scope>NUCLEOTIDE SEQUENCE</scope>
    <source>
        <strain evidence="1">IMI 304802</strain>
    </source>
</reference>
<evidence type="ECO:0000313" key="2">
    <source>
        <dbReference type="Proteomes" id="UP001239213"/>
    </source>
</evidence>
<comment type="caution">
    <text evidence="1">The sequence shown here is derived from an EMBL/GenBank/DDBJ whole genome shotgun (WGS) entry which is preliminary data.</text>
</comment>
<dbReference type="AlphaFoldDB" id="A0AAI9TWR4"/>
<keyword evidence="2" id="KW-1185">Reference proteome</keyword>
<sequence>MFRPIRNISTTGTASSATQSSNLSLDNLSLDNLTGPRRAMVSDHLVSWGFDGITIAGWQSRILTALLHNEKRKMLVIQLAISGCSLAQPQLQKRAPVTDLRRIFG</sequence>
<organism evidence="1 2">
    <name type="scientific">Colletotrichum cuscutae</name>
    <dbReference type="NCBI Taxonomy" id="1209917"/>
    <lineage>
        <taxon>Eukaryota</taxon>
        <taxon>Fungi</taxon>
        <taxon>Dikarya</taxon>
        <taxon>Ascomycota</taxon>
        <taxon>Pezizomycotina</taxon>
        <taxon>Sordariomycetes</taxon>
        <taxon>Hypocreomycetidae</taxon>
        <taxon>Glomerellales</taxon>
        <taxon>Glomerellaceae</taxon>
        <taxon>Colletotrichum</taxon>
        <taxon>Colletotrichum acutatum species complex</taxon>
    </lineage>
</organism>